<dbReference type="Proteomes" id="UP000053825">
    <property type="component" value="Unassembled WGS sequence"/>
</dbReference>
<dbReference type="GO" id="GO:0044458">
    <property type="term" value="P:motile cilium assembly"/>
    <property type="evidence" value="ECO:0007669"/>
    <property type="project" value="TreeGrafter"/>
</dbReference>
<evidence type="ECO:0000313" key="2">
    <source>
        <dbReference type="Proteomes" id="UP000053825"/>
    </source>
</evidence>
<dbReference type="GO" id="GO:0005737">
    <property type="term" value="C:cytoplasm"/>
    <property type="evidence" value="ECO:0007669"/>
    <property type="project" value="TreeGrafter"/>
</dbReference>
<dbReference type="PANTHER" id="PTHR13244:SF7">
    <property type="entry name" value="ZINC FINGER MYND DOMAIN-CONTAINING PROTEIN 10"/>
    <property type="match status" value="1"/>
</dbReference>
<protein>
    <submittedName>
        <fullName evidence="1">Zinc finger MYND domain-containing protein 10</fullName>
    </submittedName>
</protein>
<dbReference type="PANTHER" id="PTHR13244">
    <property type="entry name" value="ZINC FINGER MYND DOMAIN CONTAINING PROTEIN 10"/>
    <property type="match status" value="1"/>
</dbReference>
<dbReference type="GO" id="GO:0036159">
    <property type="term" value="P:inner dynein arm assembly"/>
    <property type="evidence" value="ECO:0007669"/>
    <property type="project" value="TreeGrafter"/>
</dbReference>
<dbReference type="InterPro" id="IPR052298">
    <property type="entry name" value="ZMYND10"/>
</dbReference>
<reference evidence="1 2" key="1">
    <citation type="submission" date="2015-07" db="EMBL/GenBank/DDBJ databases">
        <title>The genome of Habropoda laboriosa.</title>
        <authorList>
            <person name="Pan H."/>
            <person name="Kapheim K."/>
        </authorList>
    </citation>
    <scope>NUCLEOTIDE SEQUENCE [LARGE SCALE GENOMIC DNA]</scope>
    <source>
        <strain evidence="1">0110345459</strain>
    </source>
</reference>
<proteinExistence type="predicted"/>
<evidence type="ECO:0000313" key="1">
    <source>
        <dbReference type="EMBL" id="KOC69534.1"/>
    </source>
</evidence>
<dbReference type="STRING" id="597456.A0A0L7RFE0"/>
<keyword evidence="2" id="KW-1185">Reference proteome</keyword>
<dbReference type="GO" id="GO:0034451">
    <property type="term" value="C:centriolar satellite"/>
    <property type="evidence" value="ECO:0007669"/>
    <property type="project" value="TreeGrafter"/>
</dbReference>
<name>A0A0L7RFE0_9HYME</name>
<sequence length="223" mass="26026">IPILIYEAIQIDVWKHKVFPLLIEMNAEPKNTFMLFIIFYHEDIAISLLENVLFHSESAETMNDSVLDLVDYAVKYASFLFDAPDIEIYENVTNPNSCLEEIFEKKKEIEFDISMRCISILRYLAEFADNLPLSVLSRLLSTHDVPYLLVQLIEKQPWKKENTEGENMIYNGSWKKVKPSEEGKICKIEGQVWFGLRELLLNSKSAPYYEVTEHRLSQLIKVL</sequence>
<feature type="non-terminal residue" evidence="1">
    <location>
        <position position="223"/>
    </location>
</feature>
<dbReference type="GO" id="GO:0036158">
    <property type="term" value="P:outer dynein arm assembly"/>
    <property type="evidence" value="ECO:0007669"/>
    <property type="project" value="TreeGrafter"/>
</dbReference>
<organism evidence="1 2">
    <name type="scientific">Habropoda laboriosa</name>
    <dbReference type="NCBI Taxonomy" id="597456"/>
    <lineage>
        <taxon>Eukaryota</taxon>
        <taxon>Metazoa</taxon>
        <taxon>Ecdysozoa</taxon>
        <taxon>Arthropoda</taxon>
        <taxon>Hexapoda</taxon>
        <taxon>Insecta</taxon>
        <taxon>Pterygota</taxon>
        <taxon>Neoptera</taxon>
        <taxon>Endopterygota</taxon>
        <taxon>Hymenoptera</taxon>
        <taxon>Apocrita</taxon>
        <taxon>Aculeata</taxon>
        <taxon>Apoidea</taxon>
        <taxon>Anthophila</taxon>
        <taxon>Apidae</taxon>
        <taxon>Habropoda</taxon>
    </lineage>
</organism>
<accession>A0A0L7RFE0</accession>
<gene>
    <name evidence="1" type="ORF">WH47_05477</name>
</gene>
<dbReference type="AlphaFoldDB" id="A0A0L7RFE0"/>
<feature type="non-terminal residue" evidence="1">
    <location>
        <position position="1"/>
    </location>
</feature>
<dbReference type="OrthoDB" id="432970at2759"/>
<dbReference type="EMBL" id="KQ414606">
    <property type="protein sequence ID" value="KOC69534.1"/>
    <property type="molecule type" value="Genomic_DNA"/>
</dbReference>